<proteinExistence type="predicted"/>
<name>A0A9K3PHB6_9STRA</name>
<accession>A0A9K3PHB6</accession>
<dbReference type="Proteomes" id="UP000693970">
    <property type="component" value="Unassembled WGS sequence"/>
</dbReference>
<evidence type="ECO:0000313" key="1">
    <source>
        <dbReference type="EMBL" id="KAG7346796.1"/>
    </source>
</evidence>
<dbReference type="EMBL" id="JAGRRH010000021">
    <property type="protein sequence ID" value="KAG7346796.1"/>
    <property type="molecule type" value="Genomic_DNA"/>
</dbReference>
<reference evidence="1" key="1">
    <citation type="journal article" date="2021" name="Sci. Rep.">
        <title>Diploid genomic architecture of Nitzschia inconspicua, an elite biomass production diatom.</title>
        <authorList>
            <person name="Oliver A."/>
            <person name="Podell S."/>
            <person name="Pinowska A."/>
            <person name="Traller J.C."/>
            <person name="Smith S.R."/>
            <person name="McClure R."/>
            <person name="Beliaev A."/>
            <person name="Bohutskyi P."/>
            <person name="Hill E.A."/>
            <person name="Rabines A."/>
            <person name="Zheng H."/>
            <person name="Allen L.Z."/>
            <person name="Kuo A."/>
            <person name="Grigoriev I.V."/>
            <person name="Allen A.E."/>
            <person name="Hazlebeck D."/>
            <person name="Allen E.E."/>
        </authorList>
    </citation>
    <scope>NUCLEOTIDE SEQUENCE</scope>
    <source>
        <strain evidence="1">Hildebrandi</strain>
    </source>
</reference>
<dbReference type="OrthoDB" id="42764at2759"/>
<sequence>MSRTMAMSTNSGYYPLHCRESPSAESFATKSINLGVDLYENGYLQQAIVAFADAFTLTNQIEYWDEIEDNFVEFTYSPPFQPQFGRSEKWETPTNDLFIFLNPIKIEGELPKTKLRKSLTLIALFNLAICNHRSGILNNMDAGLLRKALQMYEMAYAIQMQEGIDMTLTATMIIMSNVGHIHKILGNNHYSVQCFQHLLSTIMFLVEAGEKDHIFEFDGFFENILKTVYAHPPAAAA</sequence>
<reference evidence="1" key="2">
    <citation type="submission" date="2021-04" db="EMBL/GenBank/DDBJ databases">
        <authorList>
            <person name="Podell S."/>
        </authorList>
    </citation>
    <scope>NUCLEOTIDE SEQUENCE</scope>
    <source>
        <strain evidence="1">Hildebrandi</strain>
    </source>
</reference>
<protein>
    <submittedName>
        <fullName evidence="1">Uncharacterized protein</fullName>
    </submittedName>
</protein>
<evidence type="ECO:0000313" key="2">
    <source>
        <dbReference type="Proteomes" id="UP000693970"/>
    </source>
</evidence>
<dbReference type="AlphaFoldDB" id="A0A9K3PHB6"/>
<keyword evidence="2" id="KW-1185">Reference proteome</keyword>
<organism evidence="1 2">
    <name type="scientific">Nitzschia inconspicua</name>
    <dbReference type="NCBI Taxonomy" id="303405"/>
    <lineage>
        <taxon>Eukaryota</taxon>
        <taxon>Sar</taxon>
        <taxon>Stramenopiles</taxon>
        <taxon>Ochrophyta</taxon>
        <taxon>Bacillariophyta</taxon>
        <taxon>Bacillariophyceae</taxon>
        <taxon>Bacillariophycidae</taxon>
        <taxon>Bacillariales</taxon>
        <taxon>Bacillariaceae</taxon>
        <taxon>Nitzschia</taxon>
    </lineage>
</organism>
<gene>
    <name evidence="1" type="ORF">IV203_005865</name>
</gene>
<comment type="caution">
    <text evidence="1">The sequence shown here is derived from an EMBL/GenBank/DDBJ whole genome shotgun (WGS) entry which is preliminary data.</text>
</comment>